<evidence type="ECO:0000313" key="1">
    <source>
        <dbReference type="EMBL" id="KKS41134.1"/>
    </source>
</evidence>
<reference evidence="1 2" key="1">
    <citation type="journal article" date="2015" name="Nature">
        <title>rRNA introns, odd ribosomes, and small enigmatic genomes across a large radiation of phyla.</title>
        <authorList>
            <person name="Brown C.T."/>
            <person name="Hug L.A."/>
            <person name="Thomas B.C."/>
            <person name="Sharon I."/>
            <person name="Castelle C.J."/>
            <person name="Singh A."/>
            <person name="Wilkins M.J."/>
            <person name="Williams K.H."/>
            <person name="Banfield J.F."/>
        </authorList>
    </citation>
    <scope>NUCLEOTIDE SEQUENCE [LARGE SCALE GENOMIC DNA]</scope>
</reference>
<name>A0A0G0YX31_9BACT</name>
<evidence type="ECO:0000313" key="2">
    <source>
        <dbReference type="Proteomes" id="UP000034875"/>
    </source>
</evidence>
<gene>
    <name evidence="1" type="ORF">UV05_C0060G0003</name>
</gene>
<dbReference type="AlphaFoldDB" id="A0A0G0YX31"/>
<dbReference type="EMBL" id="LCCZ01000060">
    <property type="protein sequence ID" value="KKS41134.1"/>
    <property type="molecule type" value="Genomic_DNA"/>
</dbReference>
<proteinExistence type="predicted"/>
<organism evidence="1 2">
    <name type="scientific">candidate division CPR1 bacterium GW2011_GWA2_42_17</name>
    <dbReference type="NCBI Taxonomy" id="1618341"/>
    <lineage>
        <taxon>Bacteria</taxon>
        <taxon>candidate division CPR1</taxon>
    </lineage>
</organism>
<comment type="caution">
    <text evidence="1">The sequence shown here is derived from an EMBL/GenBank/DDBJ whole genome shotgun (WGS) entry which is preliminary data.</text>
</comment>
<accession>A0A0G0YX31</accession>
<protein>
    <submittedName>
        <fullName evidence="1">Uncharacterized protein</fullName>
    </submittedName>
</protein>
<dbReference type="Proteomes" id="UP000034875">
    <property type="component" value="Unassembled WGS sequence"/>
</dbReference>
<sequence length="109" mass="11977">MGIFLTAGKNKRVTVSRIILAEWFTVSSLFTPIDFCREIVCNRGEIIVPGCLISKISRGETAIKTIAADIVKWILAGTIRNEIRLTMVKRPIIIMAGSPCSAEAVMAIR</sequence>